<feature type="compositionally biased region" description="Pro residues" evidence="1">
    <location>
        <begin position="112"/>
        <end position="124"/>
    </location>
</feature>
<keyword evidence="3" id="KW-1185">Reference proteome</keyword>
<dbReference type="AlphaFoldDB" id="A0AAW2H381"/>
<name>A0AAW2H381_9HYME</name>
<feature type="region of interest" description="Disordered" evidence="1">
    <location>
        <begin position="68"/>
        <end position="140"/>
    </location>
</feature>
<gene>
    <name evidence="2" type="ORF">PUN28_001070</name>
</gene>
<protein>
    <submittedName>
        <fullName evidence="2">Uncharacterized protein</fullName>
    </submittedName>
</protein>
<comment type="caution">
    <text evidence="2">The sequence shown here is derived from an EMBL/GenBank/DDBJ whole genome shotgun (WGS) entry which is preliminary data.</text>
</comment>
<dbReference type="EMBL" id="JADYXP020000001">
    <property type="protein sequence ID" value="KAL0133858.1"/>
    <property type="molecule type" value="Genomic_DNA"/>
</dbReference>
<evidence type="ECO:0000313" key="2">
    <source>
        <dbReference type="EMBL" id="KAL0133858.1"/>
    </source>
</evidence>
<organism evidence="2 3">
    <name type="scientific">Cardiocondyla obscurior</name>
    <dbReference type="NCBI Taxonomy" id="286306"/>
    <lineage>
        <taxon>Eukaryota</taxon>
        <taxon>Metazoa</taxon>
        <taxon>Ecdysozoa</taxon>
        <taxon>Arthropoda</taxon>
        <taxon>Hexapoda</taxon>
        <taxon>Insecta</taxon>
        <taxon>Pterygota</taxon>
        <taxon>Neoptera</taxon>
        <taxon>Endopterygota</taxon>
        <taxon>Hymenoptera</taxon>
        <taxon>Apocrita</taxon>
        <taxon>Aculeata</taxon>
        <taxon>Formicoidea</taxon>
        <taxon>Formicidae</taxon>
        <taxon>Myrmicinae</taxon>
        <taxon>Cardiocondyla</taxon>
    </lineage>
</organism>
<accession>A0AAW2H381</accession>
<dbReference type="Proteomes" id="UP001430953">
    <property type="component" value="Unassembled WGS sequence"/>
</dbReference>
<proteinExistence type="predicted"/>
<evidence type="ECO:0000313" key="3">
    <source>
        <dbReference type="Proteomes" id="UP001430953"/>
    </source>
</evidence>
<evidence type="ECO:0000256" key="1">
    <source>
        <dbReference type="SAM" id="MobiDB-lite"/>
    </source>
</evidence>
<feature type="compositionally biased region" description="Basic and acidic residues" evidence="1">
    <location>
        <begin position="130"/>
        <end position="140"/>
    </location>
</feature>
<feature type="compositionally biased region" description="Pro residues" evidence="1">
    <location>
        <begin position="75"/>
        <end position="84"/>
    </location>
</feature>
<sequence length="140" mass="15715">MLICRSTESILFLSSPKPPSFAAASLFLSSTRRARRRYLRDISLVAFTAFLRHGGGCGRLGLLPPQRSYCFSHPNHPPDTPRQPPRARNHLLPPAPPSRPSPRWRYHSIPSLLPPRRPPPPSTPGPARKRAPDRLLRHCA</sequence>
<reference evidence="2 3" key="1">
    <citation type="submission" date="2023-03" db="EMBL/GenBank/DDBJ databases">
        <title>High recombination rates correlate with genetic variation in Cardiocondyla obscurior ants.</title>
        <authorList>
            <person name="Errbii M."/>
        </authorList>
    </citation>
    <scope>NUCLEOTIDE SEQUENCE [LARGE SCALE GENOMIC DNA]</scope>
    <source>
        <strain evidence="2">Alpha-2009</strain>
        <tissue evidence="2">Whole body</tissue>
    </source>
</reference>